<keyword evidence="1" id="KW-0812">Transmembrane</keyword>
<gene>
    <name evidence="2" type="ORF">EV420DRAFT_151810</name>
</gene>
<keyword evidence="1" id="KW-1133">Transmembrane helix</keyword>
<organism evidence="2 3">
    <name type="scientific">Armillaria tabescens</name>
    <name type="common">Ringless honey mushroom</name>
    <name type="synonym">Agaricus tabescens</name>
    <dbReference type="NCBI Taxonomy" id="1929756"/>
    <lineage>
        <taxon>Eukaryota</taxon>
        <taxon>Fungi</taxon>
        <taxon>Dikarya</taxon>
        <taxon>Basidiomycota</taxon>
        <taxon>Agaricomycotina</taxon>
        <taxon>Agaricomycetes</taxon>
        <taxon>Agaricomycetidae</taxon>
        <taxon>Agaricales</taxon>
        <taxon>Marasmiineae</taxon>
        <taxon>Physalacriaceae</taxon>
        <taxon>Desarmillaria</taxon>
    </lineage>
</organism>
<dbReference type="RefSeq" id="XP_060322839.1">
    <property type="nucleotide sequence ID" value="XM_060472040.1"/>
</dbReference>
<protein>
    <submittedName>
        <fullName evidence="2">Uncharacterized protein</fullName>
    </submittedName>
</protein>
<proteinExistence type="predicted"/>
<feature type="transmembrane region" description="Helical" evidence="1">
    <location>
        <begin position="21"/>
        <end position="39"/>
    </location>
</feature>
<comment type="caution">
    <text evidence="2">The sequence shown here is derived from an EMBL/GenBank/DDBJ whole genome shotgun (WGS) entry which is preliminary data.</text>
</comment>
<sequence>MVNYVCLDSSQKVTHSSLLDIASNGMLLFGMPSSIVLAASRYGMVVVAIANFAEWHCMSLLALYNAILGAPRAWRTKLRNLQANKHHCIAFSSVTSTSLGSAMSTFSPRRPGTLGELILFAIWSCYGF</sequence>
<reference evidence="2" key="1">
    <citation type="submission" date="2023-06" db="EMBL/GenBank/DDBJ databases">
        <authorList>
            <consortium name="Lawrence Berkeley National Laboratory"/>
            <person name="Ahrendt S."/>
            <person name="Sahu N."/>
            <person name="Indic B."/>
            <person name="Wong-Bajracharya J."/>
            <person name="Merenyi Z."/>
            <person name="Ke H.-M."/>
            <person name="Monk M."/>
            <person name="Kocsube S."/>
            <person name="Drula E."/>
            <person name="Lipzen A."/>
            <person name="Balint B."/>
            <person name="Henrissat B."/>
            <person name="Andreopoulos B."/>
            <person name="Martin F.M."/>
            <person name="Harder C.B."/>
            <person name="Rigling D."/>
            <person name="Ford K.L."/>
            <person name="Foster G.D."/>
            <person name="Pangilinan J."/>
            <person name="Papanicolaou A."/>
            <person name="Barry K."/>
            <person name="LaButti K."/>
            <person name="Viragh M."/>
            <person name="Koriabine M."/>
            <person name="Yan M."/>
            <person name="Riley R."/>
            <person name="Champramary S."/>
            <person name="Plett K.L."/>
            <person name="Tsai I.J."/>
            <person name="Slot J."/>
            <person name="Sipos G."/>
            <person name="Plett J."/>
            <person name="Nagy L.G."/>
            <person name="Grigoriev I.V."/>
        </authorList>
    </citation>
    <scope>NUCLEOTIDE SEQUENCE</scope>
    <source>
        <strain evidence="2">CCBAS 213</strain>
    </source>
</reference>
<name>A0AA39JB82_ARMTA</name>
<evidence type="ECO:0000256" key="1">
    <source>
        <dbReference type="SAM" id="Phobius"/>
    </source>
</evidence>
<dbReference type="EMBL" id="JAUEPS010000101">
    <property type="protein sequence ID" value="KAK0438159.1"/>
    <property type="molecule type" value="Genomic_DNA"/>
</dbReference>
<dbReference type="Proteomes" id="UP001175211">
    <property type="component" value="Unassembled WGS sequence"/>
</dbReference>
<feature type="transmembrane region" description="Helical" evidence="1">
    <location>
        <begin position="45"/>
        <end position="67"/>
    </location>
</feature>
<keyword evidence="1" id="KW-0472">Membrane</keyword>
<dbReference type="AlphaFoldDB" id="A0AA39JB82"/>
<dbReference type="GeneID" id="85355588"/>
<accession>A0AA39JB82</accession>
<evidence type="ECO:0000313" key="3">
    <source>
        <dbReference type="Proteomes" id="UP001175211"/>
    </source>
</evidence>
<evidence type="ECO:0000313" key="2">
    <source>
        <dbReference type="EMBL" id="KAK0438159.1"/>
    </source>
</evidence>
<keyword evidence="3" id="KW-1185">Reference proteome</keyword>